<dbReference type="OrthoDB" id="5239715at2759"/>
<dbReference type="GO" id="GO:0003924">
    <property type="term" value="F:GTPase activity"/>
    <property type="evidence" value="ECO:0007669"/>
    <property type="project" value="InterPro"/>
</dbReference>
<dbReference type="InterPro" id="IPR027417">
    <property type="entry name" value="P-loop_NTPase"/>
</dbReference>
<dbReference type="PROSITE" id="PS51419">
    <property type="entry name" value="RAB"/>
    <property type="match status" value="1"/>
</dbReference>
<dbReference type="GO" id="GO:0005246">
    <property type="term" value="F:calcium channel regulator activity"/>
    <property type="evidence" value="ECO:0007669"/>
    <property type="project" value="TreeGrafter"/>
</dbReference>
<comment type="similarity">
    <text evidence="1">Belongs to the small GTPase superfamily. RGK family.</text>
</comment>
<gene>
    <name evidence="4" type="ORF">A3Q56_01820</name>
</gene>
<keyword evidence="2" id="KW-0597">Phosphoprotein</keyword>
<keyword evidence="5" id="KW-1185">Reference proteome</keyword>
<comment type="caution">
    <text evidence="4">The sequence shown here is derived from an EMBL/GenBank/DDBJ whole genome shotgun (WGS) entry which is preliminary data.</text>
</comment>
<dbReference type="PANTHER" id="PTHR45775">
    <property type="entry name" value="RAD, GEM/KIR FAMILY MEMBER 2, ISOFORM C"/>
    <property type="match status" value="1"/>
</dbReference>
<dbReference type="Gene3D" id="3.40.50.300">
    <property type="entry name" value="P-loop containing nucleotide triphosphate hydrolases"/>
    <property type="match status" value="1"/>
</dbReference>
<feature type="region of interest" description="Disordered" evidence="3">
    <location>
        <begin position="131"/>
        <end position="152"/>
    </location>
</feature>
<dbReference type="GO" id="GO:0005525">
    <property type="term" value="F:GTP binding"/>
    <property type="evidence" value="ECO:0007669"/>
    <property type="project" value="InterPro"/>
</dbReference>
<dbReference type="Pfam" id="PF00071">
    <property type="entry name" value="Ras"/>
    <property type="match status" value="1"/>
</dbReference>
<evidence type="ECO:0000256" key="2">
    <source>
        <dbReference type="ARBA" id="ARBA00022553"/>
    </source>
</evidence>
<dbReference type="SUPFAM" id="SSF52540">
    <property type="entry name" value="P-loop containing nucleoside triphosphate hydrolases"/>
    <property type="match status" value="1"/>
</dbReference>
<dbReference type="Proteomes" id="UP000078046">
    <property type="component" value="Unassembled WGS sequence"/>
</dbReference>
<dbReference type="InterPro" id="IPR051641">
    <property type="entry name" value="RGK_GTP-binding_reg"/>
</dbReference>
<dbReference type="SMART" id="SM00175">
    <property type="entry name" value="RAB"/>
    <property type="match status" value="1"/>
</dbReference>
<protein>
    <submittedName>
        <fullName evidence="4">Uncharacterized protein</fullName>
    </submittedName>
</protein>
<dbReference type="PROSITE" id="PS51421">
    <property type="entry name" value="RAS"/>
    <property type="match status" value="1"/>
</dbReference>
<dbReference type="InterPro" id="IPR001806">
    <property type="entry name" value="Small_GTPase"/>
</dbReference>
<dbReference type="PRINTS" id="PR00449">
    <property type="entry name" value="RASTRNSFRMNG"/>
</dbReference>
<evidence type="ECO:0000256" key="3">
    <source>
        <dbReference type="SAM" id="MobiDB-lite"/>
    </source>
</evidence>
<feature type="compositionally biased region" description="Polar residues" evidence="3">
    <location>
        <begin position="132"/>
        <end position="152"/>
    </location>
</feature>
<reference evidence="4 5" key="1">
    <citation type="submission" date="2016-04" db="EMBL/GenBank/DDBJ databases">
        <title>The genome of Intoshia linei affirms orthonectids as highly simplified spiralians.</title>
        <authorList>
            <person name="Mikhailov K.V."/>
            <person name="Slusarev G.S."/>
            <person name="Nikitin M.A."/>
            <person name="Logacheva M.D."/>
            <person name="Penin A."/>
            <person name="Aleoshin V."/>
            <person name="Panchin Y.V."/>
        </authorList>
    </citation>
    <scope>NUCLEOTIDE SEQUENCE [LARGE SCALE GENOMIC DNA]</scope>
    <source>
        <strain evidence="4">Intl2013</strain>
        <tissue evidence="4">Whole animal</tissue>
    </source>
</reference>
<proteinExistence type="inferred from homology"/>
<name>A0A177B9W3_9BILA</name>
<evidence type="ECO:0000313" key="4">
    <source>
        <dbReference type="EMBL" id="OAF70452.1"/>
    </source>
</evidence>
<sequence length="452" mass="52783">MNEYFDELFKKNEQTLTLRNSNQLDTDDKNLLHPKSLVFKNKSFNDVSYRRKLVKNEKMFQSVKYTKSLSIYSNWTDFKSMNIISSDKSQVNDKSKSREYKNIQNLIYNRNPNIETFSVQKIPLKRQKQIDNDNYTSNFQPTNSKLTNNSDATTDTSKNIDLSHCTSQHLIYNIDMISDYDKNRFSASNIELSWERRRSFMTSQHGFVNLGDDFKDDHSINPKTANYHKSNNSIKEYQKSHETSQRPTKVINFSLIAMGDRGVGKKAILKQFLSSDDVALHSIGEEESMDDSEYMTLNVSLDDTMYKTKMSVNNSIECTDIEKKYDAYLFVYSINDYNTFEWIVDKIETMKEFSDENVVIVIGNKIDLERKREAKKIDGINLAITLNGKYIETSSLLNINCDKLLVGLLYQIKLYKNFNKTKRKKSKSKFKNLLACFNLQTDRKKCQNFKSL</sequence>
<organism evidence="4 5">
    <name type="scientific">Intoshia linei</name>
    <dbReference type="NCBI Taxonomy" id="1819745"/>
    <lineage>
        <taxon>Eukaryota</taxon>
        <taxon>Metazoa</taxon>
        <taxon>Spiralia</taxon>
        <taxon>Lophotrochozoa</taxon>
        <taxon>Mesozoa</taxon>
        <taxon>Orthonectida</taxon>
        <taxon>Rhopaluridae</taxon>
        <taxon>Intoshia</taxon>
    </lineage>
</organism>
<dbReference type="EMBL" id="LWCA01000147">
    <property type="protein sequence ID" value="OAF70452.1"/>
    <property type="molecule type" value="Genomic_DNA"/>
</dbReference>
<dbReference type="SMART" id="SM00173">
    <property type="entry name" value="RAS"/>
    <property type="match status" value="1"/>
</dbReference>
<evidence type="ECO:0000256" key="1">
    <source>
        <dbReference type="ARBA" id="ARBA00008846"/>
    </source>
</evidence>
<evidence type="ECO:0000313" key="5">
    <source>
        <dbReference type="Proteomes" id="UP000078046"/>
    </source>
</evidence>
<accession>A0A177B9W3</accession>
<dbReference type="GO" id="GO:0005886">
    <property type="term" value="C:plasma membrane"/>
    <property type="evidence" value="ECO:0007669"/>
    <property type="project" value="TreeGrafter"/>
</dbReference>
<dbReference type="AlphaFoldDB" id="A0A177B9W3"/>
<dbReference type="PANTHER" id="PTHR45775:SF6">
    <property type="entry name" value="RAD, GEM_KIR FAMILY MEMBER 2, ISOFORM C"/>
    <property type="match status" value="1"/>
</dbReference>